<organism evidence="1 2">
    <name type="scientific">Thelohanellus kitauei</name>
    <name type="common">Myxosporean</name>
    <dbReference type="NCBI Taxonomy" id="669202"/>
    <lineage>
        <taxon>Eukaryota</taxon>
        <taxon>Metazoa</taxon>
        <taxon>Cnidaria</taxon>
        <taxon>Myxozoa</taxon>
        <taxon>Myxosporea</taxon>
        <taxon>Bivalvulida</taxon>
        <taxon>Platysporina</taxon>
        <taxon>Myxobolidae</taxon>
        <taxon>Thelohanellus</taxon>
    </lineage>
</organism>
<gene>
    <name evidence="1" type="ORF">RF11_05484</name>
</gene>
<accession>A0A0C2IHB8</accession>
<keyword evidence="2" id="KW-1185">Reference proteome</keyword>
<comment type="caution">
    <text evidence="1">The sequence shown here is derived from an EMBL/GenBank/DDBJ whole genome shotgun (WGS) entry which is preliminary data.</text>
</comment>
<dbReference type="EMBL" id="JWZT01004123">
    <property type="protein sequence ID" value="KII64694.1"/>
    <property type="molecule type" value="Genomic_DNA"/>
</dbReference>
<dbReference type="Gene3D" id="3.50.50.60">
    <property type="entry name" value="FAD/NAD(P)-binding domain"/>
    <property type="match status" value="1"/>
</dbReference>
<dbReference type="OrthoDB" id="7744248at2759"/>
<reference evidence="1 2" key="1">
    <citation type="journal article" date="2014" name="Genome Biol. Evol.">
        <title>The genome of the myxosporean Thelohanellus kitauei shows adaptations to nutrient acquisition within its fish host.</title>
        <authorList>
            <person name="Yang Y."/>
            <person name="Xiong J."/>
            <person name="Zhou Z."/>
            <person name="Huo F."/>
            <person name="Miao W."/>
            <person name="Ran C."/>
            <person name="Liu Y."/>
            <person name="Zhang J."/>
            <person name="Feng J."/>
            <person name="Wang M."/>
            <person name="Wang M."/>
            <person name="Wang L."/>
            <person name="Yao B."/>
        </authorList>
    </citation>
    <scope>NUCLEOTIDE SEQUENCE [LARGE SCALE GENOMIC DNA]</scope>
    <source>
        <strain evidence="1">Wuqing</strain>
    </source>
</reference>
<dbReference type="InterPro" id="IPR036188">
    <property type="entry name" value="FAD/NAD-bd_sf"/>
</dbReference>
<dbReference type="AlphaFoldDB" id="A0A0C2IHB8"/>
<evidence type="ECO:0000313" key="2">
    <source>
        <dbReference type="Proteomes" id="UP000031668"/>
    </source>
</evidence>
<name>A0A0C2IHB8_THEKT</name>
<protein>
    <submittedName>
        <fullName evidence="1">Uncharacterized protein</fullName>
    </submittedName>
</protein>
<evidence type="ECO:0000313" key="1">
    <source>
        <dbReference type="EMBL" id="KII64694.1"/>
    </source>
</evidence>
<sequence>MIFALNCRNIKSAEAVISTGVNSAIFKEFLTKLMNILEREGQFKIVVDNVRFHYSDPDFYDTWWNIRIEFSILLITVFETMLSESEDKIIQISLFESSQKFGGWIDSTLFDDNHIAGRRFDFGPKSIRAKNPKIAPFIYMLNETELIDKVVKTLENDPISRNRYIYLKGELIPLSLKNIITGRFSNYPPHLKSLGFKAAELRGTDMNVNNFGSFSHKGPRDIVFATLFTLPEPNIGGLFKNGRAMQRAVGRRINPNNSKT</sequence>
<proteinExistence type="predicted"/>
<dbReference type="Proteomes" id="UP000031668">
    <property type="component" value="Unassembled WGS sequence"/>
</dbReference>